<reference evidence="2" key="2">
    <citation type="submission" date="2015-02" db="UniProtKB">
        <authorList>
            <consortium name="EnsemblMetazoa"/>
        </authorList>
    </citation>
    <scope>IDENTIFICATION</scope>
</reference>
<accession>T1ILV9</accession>
<dbReference type="PANTHER" id="PTHR19446">
    <property type="entry name" value="REVERSE TRANSCRIPTASES"/>
    <property type="match status" value="1"/>
</dbReference>
<feature type="domain" description="Reverse transcriptase" evidence="1">
    <location>
        <begin position="302"/>
        <end position="412"/>
    </location>
</feature>
<organism evidence="2 3">
    <name type="scientific">Strigamia maritima</name>
    <name type="common">European centipede</name>
    <name type="synonym">Geophilus maritimus</name>
    <dbReference type="NCBI Taxonomy" id="126957"/>
    <lineage>
        <taxon>Eukaryota</taxon>
        <taxon>Metazoa</taxon>
        <taxon>Ecdysozoa</taxon>
        <taxon>Arthropoda</taxon>
        <taxon>Myriapoda</taxon>
        <taxon>Chilopoda</taxon>
        <taxon>Pleurostigmophora</taxon>
        <taxon>Geophilomorpha</taxon>
        <taxon>Linotaeniidae</taxon>
        <taxon>Strigamia</taxon>
    </lineage>
</organism>
<dbReference type="eggNOG" id="KOG1075">
    <property type="taxonomic scope" value="Eukaryota"/>
</dbReference>
<dbReference type="InterPro" id="IPR043502">
    <property type="entry name" value="DNA/RNA_pol_sf"/>
</dbReference>
<keyword evidence="3" id="KW-1185">Reference proteome</keyword>
<dbReference type="GO" id="GO:0071897">
    <property type="term" value="P:DNA biosynthetic process"/>
    <property type="evidence" value="ECO:0007669"/>
    <property type="project" value="UniProtKB-ARBA"/>
</dbReference>
<name>T1ILV9_STRMM</name>
<evidence type="ECO:0000313" key="3">
    <source>
        <dbReference type="Proteomes" id="UP000014500"/>
    </source>
</evidence>
<reference evidence="3" key="1">
    <citation type="submission" date="2011-05" db="EMBL/GenBank/DDBJ databases">
        <authorList>
            <person name="Richards S.R."/>
            <person name="Qu J."/>
            <person name="Jiang H."/>
            <person name="Jhangiani S.N."/>
            <person name="Agravi P."/>
            <person name="Goodspeed R."/>
            <person name="Gross S."/>
            <person name="Mandapat C."/>
            <person name="Jackson L."/>
            <person name="Mathew T."/>
            <person name="Pu L."/>
            <person name="Thornton R."/>
            <person name="Saada N."/>
            <person name="Wilczek-Boney K.B."/>
            <person name="Lee S."/>
            <person name="Kovar C."/>
            <person name="Wu Y."/>
            <person name="Scherer S.E."/>
            <person name="Worley K.C."/>
            <person name="Muzny D.M."/>
            <person name="Gibbs R."/>
        </authorList>
    </citation>
    <scope>NUCLEOTIDE SEQUENCE</scope>
    <source>
        <strain evidence="3">Brora</strain>
    </source>
</reference>
<dbReference type="Pfam" id="PF00078">
    <property type="entry name" value="RVT_1"/>
    <property type="match status" value="1"/>
</dbReference>
<dbReference type="Proteomes" id="UP000014500">
    <property type="component" value="Unassembled WGS sequence"/>
</dbReference>
<sequence>MDYILTNDLDSITRMFVDERVDSDHLPIVFSLFVELDRETGKQAQSHGKWIWNSKLAANFTAKIDNWVEEFQGNPQVGLSELPTVMTKIARDCGLKQVLIGREPKSWFDKECGCLRREVKQKLRKFRRSCLLDDRVDYILAKKHLRALYRLKKKQRDKDIWDRVKKSADANQFWTEIKKFTRRKQIVGQNIADADWNEHFMNLLGGTDAKPPRDDLGVIEDFIYAGDEMLDGDFSFAEFSAQIAKLKNNKSPGPDQLINEFLKALSSGPRRRLLGWINEMWRQQAWLPQWRVGIICPIFKAGDASLPSNYRGITLLNGIYKVIIAMMAKRISSWLEENHKIKESQAAFRRGYSTRDHLFMLNSLIENRFKKKGKLYVLFLDFKVAFDSIDRTKLFEQIWKIGIRGHVWQCFLRSRRFMRKLVVV</sequence>
<dbReference type="InterPro" id="IPR000477">
    <property type="entry name" value="RT_dom"/>
</dbReference>
<dbReference type="CDD" id="cd01650">
    <property type="entry name" value="RT_nLTR_like"/>
    <property type="match status" value="1"/>
</dbReference>
<proteinExistence type="predicted"/>
<dbReference type="SUPFAM" id="SSF56672">
    <property type="entry name" value="DNA/RNA polymerases"/>
    <property type="match status" value="1"/>
</dbReference>
<evidence type="ECO:0000259" key="1">
    <source>
        <dbReference type="Pfam" id="PF00078"/>
    </source>
</evidence>
<dbReference type="PhylomeDB" id="T1ILV9"/>
<dbReference type="AlphaFoldDB" id="T1ILV9"/>
<dbReference type="OMA" id="IIAMMAK"/>
<evidence type="ECO:0000313" key="2">
    <source>
        <dbReference type="EnsemblMetazoa" id="SMAR001948-PA"/>
    </source>
</evidence>
<protein>
    <recommendedName>
        <fullName evidence="1">Reverse transcriptase domain-containing protein</fullName>
    </recommendedName>
</protein>
<dbReference type="STRING" id="126957.T1ILV9"/>
<dbReference type="EnsemblMetazoa" id="SMAR001948-RA">
    <property type="protein sequence ID" value="SMAR001948-PA"/>
    <property type="gene ID" value="SMAR001948"/>
</dbReference>
<dbReference type="EMBL" id="JH430901">
    <property type="status" value="NOT_ANNOTATED_CDS"/>
    <property type="molecule type" value="Genomic_DNA"/>
</dbReference>
<dbReference type="HOGENOM" id="CLU_647823_0_0_1"/>